<organism evidence="7 8">
    <name type="scientific">Vagococcus bubulae</name>
    <dbReference type="NCBI Taxonomy" id="1977868"/>
    <lineage>
        <taxon>Bacteria</taxon>
        <taxon>Bacillati</taxon>
        <taxon>Bacillota</taxon>
        <taxon>Bacilli</taxon>
        <taxon>Lactobacillales</taxon>
        <taxon>Enterococcaceae</taxon>
        <taxon>Vagococcus</taxon>
    </lineage>
</organism>
<evidence type="ECO:0000259" key="6">
    <source>
        <dbReference type="Pfam" id="PF00746"/>
    </source>
</evidence>
<dbReference type="InterPro" id="IPR019931">
    <property type="entry name" value="LPXTG_anchor"/>
</dbReference>
<dbReference type="EMBL" id="NGJT01000006">
    <property type="protein sequence ID" value="RST94899.1"/>
    <property type="molecule type" value="Genomic_DNA"/>
</dbReference>
<dbReference type="Proteomes" id="UP000288490">
    <property type="component" value="Unassembled WGS sequence"/>
</dbReference>
<feature type="domain" description="Gram-positive cocci surface proteins LPxTG" evidence="6">
    <location>
        <begin position="84"/>
        <end position="116"/>
    </location>
</feature>
<protein>
    <recommendedName>
        <fullName evidence="6">Gram-positive cocci surface proteins LPxTG domain-containing protein</fullName>
    </recommendedName>
</protein>
<dbReference type="RefSeq" id="WP_125957169.1">
    <property type="nucleotide sequence ID" value="NZ_NGJT01000006.1"/>
</dbReference>
<sequence length="124" mass="13754">GSLQGGQVVKVSFESEIEASAVGQNLVNVAVGEGQRPDGKPIEGSDQKEVAILSSSTIPNDRLPEFETTELSHDNKITTCNQQDRENNLPKTGDKDNRKYIIIGFLLLMISLYYLYSRLILKKE</sequence>
<gene>
    <name evidence="7" type="ORF">CBF36_05070</name>
</gene>
<keyword evidence="8" id="KW-1185">Reference proteome</keyword>
<evidence type="ECO:0000313" key="8">
    <source>
        <dbReference type="Proteomes" id="UP000288490"/>
    </source>
</evidence>
<evidence type="ECO:0000256" key="3">
    <source>
        <dbReference type="ARBA" id="ARBA00022729"/>
    </source>
</evidence>
<comment type="caution">
    <text evidence="7">The sequence shown here is derived from an EMBL/GenBank/DDBJ whole genome shotgun (WGS) entry which is preliminary data.</text>
</comment>
<keyword evidence="5" id="KW-0812">Transmembrane</keyword>
<name>A0A429ZMM0_9ENTE</name>
<feature type="non-terminal residue" evidence="7">
    <location>
        <position position="1"/>
    </location>
</feature>
<keyword evidence="5" id="KW-1133">Transmembrane helix</keyword>
<keyword evidence="1" id="KW-0134">Cell wall</keyword>
<keyword evidence="2" id="KW-0964">Secreted</keyword>
<keyword evidence="4" id="KW-0572">Peptidoglycan-anchor</keyword>
<keyword evidence="3" id="KW-0732">Signal</keyword>
<evidence type="ECO:0000256" key="2">
    <source>
        <dbReference type="ARBA" id="ARBA00022525"/>
    </source>
</evidence>
<accession>A0A429ZMM0</accession>
<evidence type="ECO:0000313" key="7">
    <source>
        <dbReference type="EMBL" id="RST94899.1"/>
    </source>
</evidence>
<dbReference type="NCBIfam" id="TIGR01167">
    <property type="entry name" value="LPXTG_anchor"/>
    <property type="match status" value="1"/>
</dbReference>
<evidence type="ECO:0000256" key="1">
    <source>
        <dbReference type="ARBA" id="ARBA00022512"/>
    </source>
</evidence>
<keyword evidence="5" id="KW-0472">Membrane</keyword>
<feature type="transmembrane region" description="Helical" evidence="5">
    <location>
        <begin position="100"/>
        <end position="116"/>
    </location>
</feature>
<reference evidence="7 8" key="1">
    <citation type="submission" date="2017-05" db="EMBL/GenBank/DDBJ databases">
        <title>Vagococcus spp. assemblies.</title>
        <authorList>
            <person name="Gulvik C.A."/>
        </authorList>
    </citation>
    <scope>NUCLEOTIDE SEQUENCE [LARGE SCALE GENOMIC DNA]</scope>
    <source>
        <strain evidence="7 8">SS1994</strain>
    </source>
</reference>
<dbReference type="AlphaFoldDB" id="A0A429ZMM0"/>
<evidence type="ECO:0000256" key="5">
    <source>
        <dbReference type="SAM" id="Phobius"/>
    </source>
</evidence>
<dbReference type="Pfam" id="PF00746">
    <property type="entry name" value="Gram_pos_anchor"/>
    <property type="match status" value="1"/>
</dbReference>
<proteinExistence type="predicted"/>
<evidence type="ECO:0000256" key="4">
    <source>
        <dbReference type="ARBA" id="ARBA00023088"/>
    </source>
</evidence>